<dbReference type="EMBL" id="JACHMQ010000001">
    <property type="protein sequence ID" value="MBB6396802.1"/>
    <property type="molecule type" value="Genomic_DNA"/>
</dbReference>
<evidence type="ECO:0000313" key="1">
    <source>
        <dbReference type="EMBL" id="MBB6396802.1"/>
    </source>
</evidence>
<reference evidence="1 2" key="1">
    <citation type="submission" date="2020-08" db="EMBL/GenBank/DDBJ databases">
        <title>Sequencing the genomes of 1000 actinobacteria strains.</title>
        <authorList>
            <person name="Klenk H.-P."/>
        </authorList>
    </citation>
    <scope>NUCLEOTIDE SEQUENCE [LARGE SCALE GENOMIC DNA]</scope>
    <source>
        <strain evidence="1 2">DSM 43675</strain>
    </source>
</reference>
<accession>A0A7X0G120</accession>
<proteinExistence type="predicted"/>
<keyword evidence="2" id="KW-1185">Reference proteome</keyword>
<name>A0A7X0G120_9ACTN</name>
<dbReference type="Proteomes" id="UP000546324">
    <property type="component" value="Unassembled WGS sequence"/>
</dbReference>
<organism evidence="1 2">
    <name type="scientific">Actinomadura coerulea</name>
    <dbReference type="NCBI Taxonomy" id="46159"/>
    <lineage>
        <taxon>Bacteria</taxon>
        <taxon>Bacillati</taxon>
        <taxon>Actinomycetota</taxon>
        <taxon>Actinomycetes</taxon>
        <taxon>Streptosporangiales</taxon>
        <taxon>Thermomonosporaceae</taxon>
        <taxon>Actinomadura</taxon>
    </lineage>
</organism>
<protein>
    <submittedName>
        <fullName evidence="1">Uncharacterized protein</fullName>
    </submittedName>
</protein>
<dbReference type="AlphaFoldDB" id="A0A7X0G120"/>
<gene>
    <name evidence="1" type="ORF">BKA00_003716</name>
</gene>
<comment type="caution">
    <text evidence="1">The sequence shown here is derived from an EMBL/GenBank/DDBJ whole genome shotgun (WGS) entry which is preliminary data.</text>
</comment>
<evidence type="ECO:0000313" key="2">
    <source>
        <dbReference type="Proteomes" id="UP000546324"/>
    </source>
</evidence>
<sequence>MGARFGATLAAADRRLAEAVVTLHVGVVWDGGRRLA</sequence>